<dbReference type="Pfam" id="PF03466">
    <property type="entry name" value="LysR_substrate"/>
    <property type="match status" value="1"/>
</dbReference>
<dbReference type="PRINTS" id="PR00039">
    <property type="entry name" value="HTHLYSR"/>
</dbReference>
<keyword evidence="4" id="KW-0804">Transcription</keyword>
<dbReference type="InterPro" id="IPR005119">
    <property type="entry name" value="LysR_subst-bd"/>
</dbReference>
<dbReference type="Pfam" id="PF00126">
    <property type="entry name" value="HTH_1"/>
    <property type="match status" value="1"/>
</dbReference>
<evidence type="ECO:0000256" key="3">
    <source>
        <dbReference type="ARBA" id="ARBA00023125"/>
    </source>
</evidence>
<evidence type="ECO:0000256" key="1">
    <source>
        <dbReference type="ARBA" id="ARBA00009437"/>
    </source>
</evidence>
<protein>
    <submittedName>
        <fullName evidence="6">LysR family transcriptional regulator</fullName>
    </submittedName>
</protein>
<keyword evidence="3" id="KW-0238">DNA-binding</keyword>
<sequence length="331" mass="35852">MYRDLDPRLLRGFVAAAEELHFTRAAARLFVAQQALSRDIRRLEREVGVELFIRSTRRVTLTADGERLLPYARRVLAAHSELAAAFAAGGRPLLVDVSAPVSTGHQVLEEARRAAPEVEFVARYVSGLTGAAADILAGRLDVSFGRVAGLAPAVLSGLGHQPVRYERMAVLLPEDHRLAALDAVPLAALAGLTLYVAAGNPATAEWTDLALRLFEGRDITPAAPFPEIAGPDEFVRVVRKRGWSVLASTEFLAVGGMVVRPLTDPVPLSPVSLVWRRGLRHPGLDALREAAVRLGEADGRRWLTVPPGSWLPDADRELMRRGRPTAPESSC</sequence>
<dbReference type="SUPFAM" id="SSF53850">
    <property type="entry name" value="Periplasmic binding protein-like II"/>
    <property type="match status" value="1"/>
</dbReference>
<dbReference type="PROSITE" id="PS50931">
    <property type="entry name" value="HTH_LYSR"/>
    <property type="match status" value="1"/>
</dbReference>
<dbReference type="Gene3D" id="1.10.10.10">
    <property type="entry name" value="Winged helix-like DNA-binding domain superfamily/Winged helix DNA-binding domain"/>
    <property type="match status" value="1"/>
</dbReference>
<dbReference type="PANTHER" id="PTHR30346">
    <property type="entry name" value="TRANSCRIPTIONAL DUAL REGULATOR HCAR-RELATED"/>
    <property type="match status" value="1"/>
</dbReference>
<proteinExistence type="inferred from homology"/>
<evidence type="ECO:0000313" key="6">
    <source>
        <dbReference type="EMBL" id="MDN3293652.1"/>
    </source>
</evidence>
<evidence type="ECO:0000256" key="2">
    <source>
        <dbReference type="ARBA" id="ARBA00023015"/>
    </source>
</evidence>
<dbReference type="InterPro" id="IPR000847">
    <property type="entry name" value="LysR_HTH_N"/>
</dbReference>
<organism evidence="6 7">
    <name type="scientific">Streptomyces ficellus</name>
    <dbReference type="NCBI Taxonomy" id="1977088"/>
    <lineage>
        <taxon>Bacteria</taxon>
        <taxon>Bacillati</taxon>
        <taxon>Actinomycetota</taxon>
        <taxon>Actinomycetes</taxon>
        <taxon>Kitasatosporales</taxon>
        <taxon>Streptomycetaceae</taxon>
        <taxon>Streptomyces</taxon>
    </lineage>
</organism>
<keyword evidence="7" id="KW-1185">Reference proteome</keyword>
<dbReference type="RefSeq" id="WP_290110579.1">
    <property type="nucleotide sequence ID" value="NZ_JAUEPL010000006.1"/>
</dbReference>
<dbReference type="InterPro" id="IPR036388">
    <property type="entry name" value="WH-like_DNA-bd_sf"/>
</dbReference>
<evidence type="ECO:0000259" key="5">
    <source>
        <dbReference type="PROSITE" id="PS50931"/>
    </source>
</evidence>
<accession>A0ABT7Z315</accession>
<reference evidence="6" key="1">
    <citation type="submission" date="2023-06" db="EMBL/GenBank/DDBJ databases">
        <title>WGS-Sequencing of Streptomyces ficellus isolate 21 collected from sand in Gara Djebilet Iron Mine in Algeria.</title>
        <authorList>
            <person name="Zegers G.P."/>
            <person name="Gomez A."/>
            <person name="Gueddou A."/>
            <person name="Zahara A.F."/>
            <person name="Worth M."/>
            <person name="Sevigny J.L."/>
            <person name="Tisa L."/>
        </authorList>
    </citation>
    <scope>NUCLEOTIDE SEQUENCE</scope>
    <source>
        <strain evidence="6">AS11</strain>
    </source>
</reference>
<dbReference type="Gene3D" id="3.40.190.10">
    <property type="entry name" value="Periplasmic binding protein-like II"/>
    <property type="match status" value="2"/>
</dbReference>
<feature type="domain" description="HTH lysR-type" evidence="5">
    <location>
        <begin position="5"/>
        <end position="62"/>
    </location>
</feature>
<dbReference type="EMBL" id="JAUEPL010000006">
    <property type="protein sequence ID" value="MDN3293652.1"/>
    <property type="molecule type" value="Genomic_DNA"/>
</dbReference>
<name>A0ABT7Z315_9ACTN</name>
<dbReference type="Proteomes" id="UP001174050">
    <property type="component" value="Unassembled WGS sequence"/>
</dbReference>
<dbReference type="SUPFAM" id="SSF46785">
    <property type="entry name" value="Winged helix' DNA-binding domain"/>
    <property type="match status" value="1"/>
</dbReference>
<dbReference type="PANTHER" id="PTHR30346:SF0">
    <property type="entry name" value="HCA OPERON TRANSCRIPTIONAL ACTIVATOR HCAR"/>
    <property type="match status" value="1"/>
</dbReference>
<gene>
    <name evidence="6" type="ORF">QWM81_06265</name>
</gene>
<comment type="caution">
    <text evidence="6">The sequence shown here is derived from an EMBL/GenBank/DDBJ whole genome shotgun (WGS) entry which is preliminary data.</text>
</comment>
<dbReference type="InterPro" id="IPR036390">
    <property type="entry name" value="WH_DNA-bd_sf"/>
</dbReference>
<evidence type="ECO:0000256" key="4">
    <source>
        <dbReference type="ARBA" id="ARBA00023163"/>
    </source>
</evidence>
<evidence type="ECO:0000313" key="7">
    <source>
        <dbReference type="Proteomes" id="UP001174050"/>
    </source>
</evidence>
<keyword evidence="2" id="KW-0805">Transcription regulation</keyword>
<comment type="similarity">
    <text evidence="1">Belongs to the LysR transcriptional regulatory family.</text>
</comment>